<feature type="compositionally biased region" description="Low complexity" evidence="1">
    <location>
        <begin position="1111"/>
        <end position="1123"/>
    </location>
</feature>
<evidence type="ECO:0000256" key="1">
    <source>
        <dbReference type="SAM" id="MobiDB-lite"/>
    </source>
</evidence>
<dbReference type="SUPFAM" id="SSF53955">
    <property type="entry name" value="Lysozyme-like"/>
    <property type="match status" value="1"/>
</dbReference>
<organism evidence="3">
    <name type="scientific">uncultured Caudovirales phage</name>
    <dbReference type="NCBI Taxonomy" id="2100421"/>
    <lineage>
        <taxon>Viruses</taxon>
        <taxon>Duplodnaviria</taxon>
        <taxon>Heunggongvirae</taxon>
        <taxon>Uroviricota</taxon>
        <taxon>Caudoviricetes</taxon>
        <taxon>Peduoviridae</taxon>
        <taxon>Maltschvirus</taxon>
        <taxon>Maltschvirus maltsch</taxon>
    </lineage>
</organism>
<dbReference type="PANTHER" id="PTHR37423">
    <property type="entry name" value="SOLUBLE LYTIC MUREIN TRANSGLYCOSYLASE-RELATED"/>
    <property type="match status" value="1"/>
</dbReference>
<reference evidence="3" key="1">
    <citation type="submission" date="2020-04" db="EMBL/GenBank/DDBJ databases">
        <authorList>
            <person name="Chiriac C."/>
            <person name="Salcher M."/>
            <person name="Ghai R."/>
            <person name="Kavagutti S V."/>
        </authorList>
    </citation>
    <scope>NUCLEOTIDE SEQUENCE</scope>
</reference>
<sequence length="1165" mass="128841">MANTLLSRILRRAGVNPDVVPQRRLTGALPSARGPGLPSMLERQGTSLAARSMATGEDLDELLAQAAEQQRARDFATLPTWRQDQDWQKATRGFLRDTLTDPSTYAGLVTGPMGGAAARMLGKSALTARRWRNSAGAAGEIGAISGDAEGAINRVVKGTETLSPQIQELLARSKPEWPRRYVDDPRDTIYQPAYMPGQAQHYGNISSAKSVDRLMRQMEQVRQMQRRLVEPYHGSRLYETVRDDDLPTRRHVQMMFDRGYRSAGLLRSAADPSLKSRNYPGVHFTVTDADLDGNVRWSAMDQQEPFVYPGSGMFDEPKVPRRYAARSDVFRDLPIFSDDGANVPMMNFDATAVFDTKAGYRLSGGRRGSYPNAAQEIGDRYRKFLSSKGEATEGSSLRDVITTRRFQRAPYPAVLYPNVVEGVGSHEDPSSFGRLRNYSQQDMEDYEERLRLGLHNAESMYDPRSIFNPSLSTTRPVGDGIIRYAGGGLVAVGRGFPLRTRPKAVDRIQEILAKQRGGVSADQLRRTLVNQVGMPAVEAWAPRIFNAPADRIITPSAQRLVHPPPLRMMDLRPHSKFTGGYSTEEIEDAAISDLNFGLLDRIVDDPTGEVALDLFKLLDAKPEDYQRYLQVVQNSQPGDGSILAFINDYAIDNPVARAMSEGDAFGALASYYRGAAHPVWYEQLSRTADYIRSSSPDESMDVIPYRWEKLQRIAGQTDDEVYSESGLAIDTRGRGRYGDEISPAGRRFPGIYGSRYDYSHYKRPDVSIAAHVRGSELPVGPNGRSSIFSVEELQSDVPEYIRDQGQPGMITEASKADLQLMKRPHAMMAAGVIEAAARNPRFQQVQFPTSYEIMSVRDQRYKPFYERVYDQEVPEYMNSLAKFFGPEHLHMPTFGGTPYETYFSLKDPEVRQHIIDKGLPGYAEGGQVRPTTPSGPALREQLIPIQRQLEQQYGLPPGLLDSIAIAESNYNPRAVGPQTRQGRAQGLYQFMTPTARQLGVDPMDPFQATPAAAAYTKYLMGRFNDPYATLIAWNWGEGNVARKGVDKAPRESRNFATQVLSRIQALNQPAVQPVAQAQPSVVGSTLQPQLPDQDGNHLQLVEADAATLGAVGAAPSSSGSIPAPSTPPAAQFSSTPDASQYIQQLMQLINDPTKAPAVVDQMQGA</sequence>
<dbReference type="EMBL" id="LR796416">
    <property type="protein sequence ID" value="CAB4142976.1"/>
    <property type="molecule type" value="Genomic_DNA"/>
</dbReference>
<accession>A0A6J5MDE6</accession>
<gene>
    <name evidence="3" type="ORF">UFOVP435_41</name>
</gene>
<dbReference type="InterPro" id="IPR008258">
    <property type="entry name" value="Transglycosylase_SLT_dom_1"/>
</dbReference>
<proteinExistence type="predicted"/>
<feature type="domain" description="Transglycosylase SLT" evidence="2">
    <location>
        <begin position="948"/>
        <end position="1047"/>
    </location>
</feature>
<name>A0A6J5MDE6_9CAUD</name>
<dbReference type="Gene3D" id="1.10.530.10">
    <property type="match status" value="1"/>
</dbReference>
<dbReference type="InterPro" id="IPR023346">
    <property type="entry name" value="Lysozyme-like_dom_sf"/>
</dbReference>
<dbReference type="PANTHER" id="PTHR37423:SF2">
    <property type="entry name" value="MEMBRANE-BOUND LYTIC MUREIN TRANSGLYCOSYLASE C"/>
    <property type="match status" value="1"/>
</dbReference>
<evidence type="ECO:0000313" key="3">
    <source>
        <dbReference type="EMBL" id="CAB4142976.1"/>
    </source>
</evidence>
<evidence type="ECO:0000259" key="2">
    <source>
        <dbReference type="Pfam" id="PF01464"/>
    </source>
</evidence>
<feature type="region of interest" description="Disordered" evidence="1">
    <location>
        <begin position="1111"/>
        <end position="1137"/>
    </location>
</feature>
<dbReference type="Pfam" id="PF01464">
    <property type="entry name" value="SLT"/>
    <property type="match status" value="1"/>
</dbReference>
<protein>
    <submittedName>
        <fullName evidence="3">LT_GEWL domain containing protein</fullName>
    </submittedName>
</protein>